<feature type="transmembrane region" description="Helical" evidence="7">
    <location>
        <begin position="31"/>
        <end position="51"/>
    </location>
</feature>
<keyword evidence="9" id="KW-1185">Reference proteome</keyword>
<dbReference type="AlphaFoldDB" id="A0A8S3QGA7"/>
<evidence type="ECO:0000256" key="1">
    <source>
        <dbReference type="ARBA" id="ARBA00004141"/>
    </source>
</evidence>
<dbReference type="PANTHER" id="PTHR20855:SF92">
    <property type="entry name" value="PROGESTIN AND ADIPOQ RECEPTOR FAMILY MEMBER 3-LIKE"/>
    <property type="match status" value="1"/>
</dbReference>
<dbReference type="PANTHER" id="PTHR20855">
    <property type="entry name" value="ADIPOR/PROGESTIN RECEPTOR-RELATED"/>
    <property type="match status" value="1"/>
</dbReference>
<keyword evidence="5 7" id="KW-0472">Membrane</keyword>
<dbReference type="Pfam" id="PF03006">
    <property type="entry name" value="HlyIII"/>
    <property type="match status" value="1"/>
</dbReference>
<comment type="similarity">
    <text evidence="2">Belongs to the ADIPOR family.</text>
</comment>
<evidence type="ECO:0000256" key="5">
    <source>
        <dbReference type="ARBA" id="ARBA00023136"/>
    </source>
</evidence>
<evidence type="ECO:0000256" key="6">
    <source>
        <dbReference type="PIRSR" id="PIRSR604254-1"/>
    </source>
</evidence>
<keyword evidence="3 7" id="KW-0812">Transmembrane</keyword>
<name>A0A8S3QGA7_MYTED</name>
<dbReference type="GO" id="GO:0038023">
    <property type="term" value="F:signaling receptor activity"/>
    <property type="evidence" value="ECO:0007669"/>
    <property type="project" value="TreeGrafter"/>
</dbReference>
<comment type="caution">
    <text evidence="8">The sequence shown here is derived from an EMBL/GenBank/DDBJ whole genome shotgun (WGS) entry which is preliminary data.</text>
</comment>
<organism evidence="8 9">
    <name type="scientific">Mytilus edulis</name>
    <name type="common">Blue mussel</name>
    <dbReference type="NCBI Taxonomy" id="6550"/>
    <lineage>
        <taxon>Eukaryota</taxon>
        <taxon>Metazoa</taxon>
        <taxon>Spiralia</taxon>
        <taxon>Lophotrochozoa</taxon>
        <taxon>Mollusca</taxon>
        <taxon>Bivalvia</taxon>
        <taxon>Autobranchia</taxon>
        <taxon>Pteriomorphia</taxon>
        <taxon>Mytilida</taxon>
        <taxon>Mytiloidea</taxon>
        <taxon>Mytilidae</taxon>
        <taxon>Mytilinae</taxon>
        <taxon>Mytilus</taxon>
    </lineage>
</organism>
<feature type="binding site" evidence="6">
    <location>
        <position position="137"/>
    </location>
    <ligand>
        <name>Zn(2+)</name>
        <dbReference type="ChEBI" id="CHEBI:29105"/>
    </ligand>
</feature>
<feature type="transmembrane region" description="Helical" evidence="7">
    <location>
        <begin position="102"/>
        <end position="122"/>
    </location>
</feature>
<feature type="binding site" evidence="6">
    <location>
        <position position="133"/>
    </location>
    <ligand>
        <name>Zn(2+)</name>
        <dbReference type="ChEBI" id="CHEBI:29105"/>
    </ligand>
</feature>
<keyword evidence="6" id="KW-0479">Metal-binding</keyword>
<dbReference type="InterPro" id="IPR004254">
    <property type="entry name" value="AdipoR/HlyIII-related"/>
</dbReference>
<feature type="transmembrane region" description="Helical" evidence="7">
    <location>
        <begin position="63"/>
        <end position="82"/>
    </location>
</feature>
<keyword evidence="4 7" id="KW-1133">Transmembrane helix</keyword>
<dbReference type="OrthoDB" id="535992at2759"/>
<proteinExistence type="inferred from homology"/>
<evidence type="ECO:0000256" key="3">
    <source>
        <dbReference type="ARBA" id="ARBA00022692"/>
    </source>
</evidence>
<evidence type="ECO:0000256" key="7">
    <source>
        <dbReference type="SAM" id="Phobius"/>
    </source>
</evidence>
<protein>
    <submittedName>
        <fullName evidence="8">Uncharacterized protein</fullName>
    </submittedName>
</protein>
<evidence type="ECO:0000313" key="8">
    <source>
        <dbReference type="EMBL" id="CAG2193581.1"/>
    </source>
</evidence>
<feature type="transmembrane region" description="Helical" evidence="7">
    <location>
        <begin position="134"/>
        <end position="152"/>
    </location>
</feature>
<accession>A0A8S3QGA7</accession>
<gene>
    <name evidence="8" type="ORF">MEDL_8573</name>
</gene>
<reference evidence="8" key="1">
    <citation type="submission" date="2021-03" db="EMBL/GenBank/DDBJ databases">
        <authorList>
            <person name="Bekaert M."/>
        </authorList>
    </citation>
    <scope>NUCLEOTIDE SEQUENCE</scope>
</reference>
<dbReference type="GO" id="GO:0046872">
    <property type="term" value="F:metal ion binding"/>
    <property type="evidence" value="ECO:0007669"/>
    <property type="project" value="UniProtKB-KW"/>
</dbReference>
<feature type="transmembrane region" description="Helical" evidence="7">
    <location>
        <begin position="172"/>
        <end position="190"/>
    </location>
</feature>
<evidence type="ECO:0000313" key="9">
    <source>
        <dbReference type="Proteomes" id="UP000683360"/>
    </source>
</evidence>
<dbReference type="GO" id="GO:0016020">
    <property type="term" value="C:membrane"/>
    <property type="evidence" value="ECO:0007669"/>
    <property type="project" value="UniProtKB-SubCell"/>
</dbReference>
<dbReference type="EMBL" id="CAJPWZ010000460">
    <property type="protein sequence ID" value="CAG2193581.1"/>
    <property type="molecule type" value="Genomic_DNA"/>
</dbReference>
<evidence type="ECO:0000256" key="4">
    <source>
        <dbReference type="ARBA" id="ARBA00022989"/>
    </source>
</evidence>
<comment type="subcellular location">
    <subcellularLocation>
        <location evidence="1">Membrane</location>
        <topology evidence="1">Multi-pass membrane protein</topology>
    </subcellularLocation>
</comment>
<evidence type="ECO:0000256" key="2">
    <source>
        <dbReference type="ARBA" id="ARBA00007018"/>
    </source>
</evidence>
<keyword evidence="6" id="KW-0862">Zinc</keyword>
<dbReference type="Proteomes" id="UP000683360">
    <property type="component" value="Unassembled WGS sequence"/>
</dbReference>
<sequence>MGIGYYALGACILVYYCSCHEKYYAMLENCFLPVVVVMSWFGFLCCTVSKLHYRRPYPFQRKLWSICSFGFQFVLVSSVVYARYYDSLINNAISFPNHHTRYVVYLLVSVFFFSSHIPEKFYPGTFDFIGQGHQIFHIMVSFVTFEQFNAAMIDISYQTRLLTNHKPRADQIVLAMLAFTVLVLTTIYFLRPTIQNRVKEDSELEQMWKK</sequence>